<protein>
    <recommendedName>
        <fullName evidence="8">RNA polymerase III RPC4</fullName>
    </recommendedName>
</protein>
<dbReference type="Proteomes" id="UP000799536">
    <property type="component" value="Unassembled WGS sequence"/>
</dbReference>
<dbReference type="AlphaFoldDB" id="A0A9P4MPE5"/>
<feature type="region of interest" description="Disordered" evidence="5">
    <location>
        <begin position="524"/>
        <end position="543"/>
    </location>
</feature>
<evidence type="ECO:0000256" key="3">
    <source>
        <dbReference type="ARBA" id="ARBA00023163"/>
    </source>
</evidence>
<feature type="region of interest" description="Disordered" evidence="5">
    <location>
        <begin position="1"/>
        <end position="165"/>
    </location>
</feature>
<evidence type="ECO:0000256" key="1">
    <source>
        <dbReference type="ARBA" id="ARBA00004123"/>
    </source>
</evidence>
<feature type="compositionally biased region" description="Low complexity" evidence="5">
    <location>
        <begin position="81"/>
        <end position="97"/>
    </location>
</feature>
<dbReference type="Pfam" id="PF05132">
    <property type="entry name" value="RNA_pol_Rpc4"/>
    <property type="match status" value="1"/>
</dbReference>
<dbReference type="GO" id="GO:0005666">
    <property type="term" value="C:RNA polymerase III complex"/>
    <property type="evidence" value="ECO:0007669"/>
    <property type="project" value="InterPro"/>
</dbReference>
<dbReference type="GO" id="GO:0042797">
    <property type="term" value="P:tRNA transcription by RNA polymerase III"/>
    <property type="evidence" value="ECO:0007669"/>
    <property type="project" value="TreeGrafter"/>
</dbReference>
<dbReference type="OrthoDB" id="5836119at2759"/>
<comment type="caution">
    <text evidence="6">The sequence shown here is derived from an EMBL/GenBank/DDBJ whole genome shotgun (WGS) entry which is preliminary data.</text>
</comment>
<keyword evidence="2" id="KW-0240">DNA-directed RNA polymerase</keyword>
<feature type="compositionally biased region" description="Basic and acidic residues" evidence="5">
    <location>
        <begin position="329"/>
        <end position="340"/>
    </location>
</feature>
<keyword evidence="7" id="KW-1185">Reference proteome</keyword>
<keyword evidence="4" id="KW-0539">Nucleus</keyword>
<dbReference type="PANTHER" id="PTHR13408">
    <property type="entry name" value="DNA-DIRECTED RNA POLYMERASE III"/>
    <property type="match status" value="1"/>
</dbReference>
<feature type="region of interest" description="Disordered" evidence="5">
    <location>
        <begin position="232"/>
        <end position="424"/>
    </location>
</feature>
<evidence type="ECO:0000313" key="7">
    <source>
        <dbReference type="Proteomes" id="UP000799536"/>
    </source>
</evidence>
<feature type="compositionally biased region" description="Polar residues" evidence="5">
    <location>
        <begin position="70"/>
        <end position="80"/>
    </location>
</feature>
<name>A0A9P4MPE5_9PLEO</name>
<proteinExistence type="predicted"/>
<gene>
    <name evidence="6" type="ORF">GQ43DRAFT_443605</name>
</gene>
<organism evidence="6 7">
    <name type="scientific">Delitschia confertaspora ATCC 74209</name>
    <dbReference type="NCBI Taxonomy" id="1513339"/>
    <lineage>
        <taxon>Eukaryota</taxon>
        <taxon>Fungi</taxon>
        <taxon>Dikarya</taxon>
        <taxon>Ascomycota</taxon>
        <taxon>Pezizomycotina</taxon>
        <taxon>Dothideomycetes</taxon>
        <taxon>Pleosporomycetidae</taxon>
        <taxon>Pleosporales</taxon>
        <taxon>Delitschiaceae</taxon>
        <taxon>Delitschia</taxon>
    </lineage>
</organism>
<feature type="compositionally biased region" description="Low complexity" evidence="5">
    <location>
        <begin position="20"/>
        <end position="36"/>
    </location>
</feature>
<evidence type="ECO:0000256" key="4">
    <source>
        <dbReference type="ARBA" id="ARBA00023242"/>
    </source>
</evidence>
<dbReference type="InterPro" id="IPR007811">
    <property type="entry name" value="RPC4"/>
</dbReference>
<evidence type="ECO:0000256" key="5">
    <source>
        <dbReference type="SAM" id="MobiDB-lite"/>
    </source>
</evidence>
<evidence type="ECO:0000256" key="2">
    <source>
        <dbReference type="ARBA" id="ARBA00022478"/>
    </source>
</evidence>
<comment type="subcellular location">
    <subcellularLocation>
        <location evidence="1">Nucleus</location>
    </subcellularLocation>
</comment>
<dbReference type="GO" id="GO:0003677">
    <property type="term" value="F:DNA binding"/>
    <property type="evidence" value="ECO:0007669"/>
    <property type="project" value="InterPro"/>
</dbReference>
<accession>A0A9P4MPE5</accession>
<keyword evidence="3" id="KW-0804">Transcription</keyword>
<feature type="compositionally biased region" description="Polar residues" evidence="5">
    <location>
        <begin position="37"/>
        <end position="52"/>
    </location>
</feature>
<feature type="compositionally biased region" description="Basic and acidic residues" evidence="5">
    <location>
        <begin position="109"/>
        <end position="138"/>
    </location>
</feature>
<sequence>MPPKGRPKASGAGRVTAANSESPAAAVTAESSAAPSNTAPESASEPTTQESNTPAATTTRRPAQRLDSLKTASGSPATSQSARGGASTRGRGKTAAGLARQPVFKGRRSKEEREALEKEAREKDRARRAELEREERKQNRGNHRGGRGRGDGAGRGRGRGGFMGDASFSALSGPFSAGRFNGAATQRSQFGGGSGGGYGGSRASVVKGEPRFKMEGDDADMRRALGISIKQEDGGYVSSENEEDEESHLPKKNIDLIDLVSDEEDGASAGVRKSRGALPVRIGRKEHKERVLGLNTEASAPSVPEDTENADGSAPADGTEAALRKTKSKGKELEITEIRKPYRGVWQEGDDESNINIKPEPQDDDADMNNIPEGDGTELAAGSVFKQPPSSPESEKKPRPRHKRPPVGAAPALQTEEDKQEWERYQRSLSRVRYEFGPEIPIPGTTKKAEVADASGDVVMGEDQTTAEDTKEMHNPRRNNVYLFQLPPVIPDLIEPGIKKEQSEAKHDPLITSTNTEETSIKIEEGADGPTPQAPDSNSPRLTSGYVGKMRVFESGRAMITWGGLRFEVKTGMGVNFCQEAVCAQVTPVKERINDDDGGLAASFGPIAGRFVVTPDWEDLLG</sequence>
<dbReference type="EMBL" id="ML994166">
    <property type="protein sequence ID" value="KAF2198156.1"/>
    <property type="molecule type" value="Genomic_DNA"/>
</dbReference>
<evidence type="ECO:0000313" key="6">
    <source>
        <dbReference type="EMBL" id="KAF2198156.1"/>
    </source>
</evidence>
<reference evidence="6" key="1">
    <citation type="journal article" date="2020" name="Stud. Mycol.">
        <title>101 Dothideomycetes genomes: a test case for predicting lifestyles and emergence of pathogens.</title>
        <authorList>
            <person name="Haridas S."/>
            <person name="Albert R."/>
            <person name="Binder M."/>
            <person name="Bloem J."/>
            <person name="Labutti K."/>
            <person name="Salamov A."/>
            <person name="Andreopoulos B."/>
            <person name="Baker S."/>
            <person name="Barry K."/>
            <person name="Bills G."/>
            <person name="Bluhm B."/>
            <person name="Cannon C."/>
            <person name="Castanera R."/>
            <person name="Culley D."/>
            <person name="Daum C."/>
            <person name="Ezra D."/>
            <person name="Gonzalez J."/>
            <person name="Henrissat B."/>
            <person name="Kuo A."/>
            <person name="Liang C."/>
            <person name="Lipzen A."/>
            <person name="Lutzoni F."/>
            <person name="Magnuson J."/>
            <person name="Mondo S."/>
            <person name="Nolan M."/>
            <person name="Ohm R."/>
            <person name="Pangilinan J."/>
            <person name="Park H.-J."/>
            <person name="Ramirez L."/>
            <person name="Alfaro M."/>
            <person name="Sun H."/>
            <person name="Tritt A."/>
            <person name="Yoshinaga Y."/>
            <person name="Zwiers L.-H."/>
            <person name="Turgeon B."/>
            <person name="Goodwin S."/>
            <person name="Spatafora J."/>
            <person name="Crous P."/>
            <person name="Grigoriev I."/>
        </authorList>
    </citation>
    <scope>NUCLEOTIDE SEQUENCE</scope>
    <source>
        <strain evidence="6">ATCC 74209</strain>
    </source>
</reference>
<dbReference type="PANTHER" id="PTHR13408:SF0">
    <property type="entry name" value="DNA-DIRECTED RNA POLYMERASE III SUBUNIT RPC4"/>
    <property type="match status" value="1"/>
</dbReference>
<evidence type="ECO:0008006" key="8">
    <source>
        <dbReference type="Google" id="ProtNLM"/>
    </source>
</evidence>